<feature type="region of interest" description="Disordered" evidence="1">
    <location>
        <begin position="1"/>
        <end position="28"/>
    </location>
</feature>
<protein>
    <submittedName>
        <fullName evidence="2">Uncharacterized protein</fullName>
    </submittedName>
</protein>
<feature type="compositionally biased region" description="Polar residues" evidence="1">
    <location>
        <begin position="1"/>
        <end position="14"/>
    </location>
</feature>
<keyword evidence="3" id="KW-1185">Reference proteome</keyword>
<accession>A0A4Y9YYZ0</accession>
<sequence length="415" mass="45698">MQSTCPTGGPQSYGTAKRGPFTSATPDRPSIGSTQLALELLHVILRLAATLSRAPGLAVPTLILRKLVVPAREHADRVDTRVLHVVARIRQRASPVDWSPSSMIVLVECHALDVCGRDGHGEASECLDAPVLLVYGCRSALSQPLVTKLTLELLHVILQLDNFALQMLLLVYQRRNVRRDAITGTWFGCLLTHRHRPYLLLLLVSHGDDVLPAVPRATYSHPPLLHSTTPELPTSVGEAPPSETVINEGAEYAAEFTDDEDDTELTLGGYDIPIIARPLWDHNTPAIRHPHHARGHRGTIRQRSVSRPLAAHRMDPLEQQPQAVFLDEQWARYCIPQMACMTRRILTSPIADLPGQHVARCHQVWHIDALGRDEEAIRQRILVTSAYGAFACHSFESDTPQTTLTPASASPSASP</sequence>
<reference evidence="2 3" key="1">
    <citation type="submission" date="2019-02" db="EMBL/GenBank/DDBJ databases">
        <title>Genome sequencing of the rare red list fungi Dentipellis fragilis.</title>
        <authorList>
            <person name="Buettner E."/>
            <person name="Kellner H."/>
        </authorList>
    </citation>
    <scope>NUCLEOTIDE SEQUENCE [LARGE SCALE GENOMIC DNA]</scope>
    <source>
        <strain evidence="2 3">DSM 105465</strain>
    </source>
</reference>
<proteinExistence type="predicted"/>
<dbReference type="EMBL" id="SEOQ01000215">
    <property type="protein sequence ID" value="TFY66833.1"/>
    <property type="molecule type" value="Genomic_DNA"/>
</dbReference>
<comment type="caution">
    <text evidence="2">The sequence shown here is derived from an EMBL/GenBank/DDBJ whole genome shotgun (WGS) entry which is preliminary data.</text>
</comment>
<dbReference type="Proteomes" id="UP000298327">
    <property type="component" value="Unassembled WGS sequence"/>
</dbReference>
<evidence type="ECO:0000256" key="1">
    <source>
        <dbReference type="SAM" id="MobiDB-lite"/>
    </source>
</evidence>
<organism evidence="2 3">
    <name type="scientific">Dentipellis fragilis</name>
    <dbReference type="NCBI Taxonomy" id="205917"/>
    <lineage>
        <taxon>Eukaryota</taxon>
        <taxon>Fungi</taxon>
        <taxon>Dikarya</taxon>
        <taxon>Basidiomycota</taxon>
        <taxon>Agaricomycotina</taxon>
        <taxon>Agaricomycetes</taxon>
        <taxon>Russulales</taxon>
        <taxon>Hericiaceae</taxon>
        <taxon>Dentipellis</taxon>
    </lineage>
</organism>
<gene>
    <name evidence="2" type="ORF">EVG20_g4258</name>
</gene>
<name>A0A4Y9YYZ0_9AGAM</name>
<evidence type="ECO:0000313" key="2">
    <source>
        <dbReference type="EMBL" id="TFY66833.1"/>
    </source>
</evidence>
<dbReference type="AlphaFoldDB" id="A0A4Y9YYZ0"/>
<evidence type="ECO:0000313" key="3">
    <source>
        <dbReference type="Proteomes" id="UP000298327"/>
    </source>
</evidence>